<evidence type="ECO:0000259" key="1">
    <source>
        <dbReference type="PROSITE" id="PS50181"/>
    </source>
</evidence>
<evidence type="ECO:0000313" key="2">
    <source>
        <dbReference type="EMBL" id="KAE8385464.1"/>
    </source>
</evidence>
<feature type="domain" description="F-box" evidence="1">
    <location>
        <begin position="247"/>
        <end position="293"/>
    </location>
</feature>
<dbReference type="InterPro" id="IPR001810">
    <property type="entry name" value="F-box_dom"/>
</dbReference>
<protein>
    <recommendedName>
        <fullName evidence="1">F-box domain-containing protein</fullName>
    </recommendedName>
</protein>
<reference evidence="2" key="1">
    <citation type="submission" date="2019-04" db="EMBL/GenBank/DDBJ databases">
        <title>Friends and foes A comparative genomics studyof 23 Aspergillus species from section Flavi.</title>
        <authorList>
            <consortium name="DOE Joint Genome Institute"/>
            <person name="Kjaerbolling I."/>
            <person name="Vesth T."/>
            <person name="Frisvad J.C."/>
            <person name="Nybo J.L."/>
            <person name="Theobald S."/>
            <person name="Kildgaard S."/>
            <person name="Isbrandt T."/>
            <person name="Kuo A."/>
            <person name="Sato A."/>
            <person name="Lyhne E.K."/>
            <person name="Kogle M.E."/>
            <person name="Wiebenga A."/>
            <person name="Kun R.S."/>
            <person name="Lubbers R.J."/>
            <person name="Makela M.R."/>
            <person name="Barry K."/>
            <person name="Chovatia M."/>
            <person name="Clum A."/>
            <person name="Daum C."/>
            <person name="Haridas S."/>
            <person name="He G."/>
            <person name="LaButti K."/>
            <person name="Lipzen A."/>
            <person name="Mondo S."/>
            <person name="Riley R."/>
            <person name="Salamov A."/>
            <person name="Simmons B.A."/>
            <person name="Magnuson J.K."/>
            <person name="Henrissat B."/>
            <person name="Mortensen U.H."/>
            <person name="Larsen T.O."/>
            <person name="Devries R.P."/>
            <person name="Grigoriev I.V."/>
            <person name="Machida M."/>
            <person name="Baker S.E."/>
            <person name="Andersen M.R."/>
        </authorList>
    </citation>
    <scope>NUCLEOTIDE SEQUENCE [LARGE SCALE GENOMIC DNA]</scope>
    <source>
        <strain evidence="2">IBT 14317</strain>
    </source>
</reference>
<dbReference type="EMBL" id="ML735335">
    <property type="protein sequence ID" value="KAE8385464.1"/>
    <property type="molecule type" value="Genomic_DNA"/>
</dbReference>
<dbReference type="Proteomes" id="UP000326877">
    <property type="component" value="Unassembled WGS sequence"/>
</dbReference>
<dbReference type="PROSITE" id="PS50181">
    <property type="entry name" value="FBOX"/>
    <property type="match status" value="1"/>
</dbReference>
<dbReference type="AlphaFoldDB" id="A0A5N7BUF6"/>
<name>A0A5N7BUF6_PETAA</name>
<dbReference type="InterPro" id="IPR036047">
    <property type="entry name" value="F-box-like_dom_sf"/>
</dbReference>
<dbReference type="Gene3D" id="1.20.1280.50">
    <property type="match status" value="1"/>
</dbReference>
<dbReference type="SUPFAM" id="SSF81383">
    <property type="entry name" value="F-box domain"/>
    <property type="match status" value="1"/>
</dbReference>
<dbReference type="OrthoDB" id="9984533at2759"/>
<sequence length="374" mass="42649">MAYDCYCAICGVGFSGMHIESPSETAIERRRRWIEKRCRALEAGQDISQIPAEENDAPVRSYDPRLVDTDNISWLFKAYCLGSNPPAPGASGTHKAFISGPGYYADIGELVVKPGKDLYQPSSRKTFMCYDEGTEEASGPVLPFHWSCFEILTRALTDATEIENINLDALYSVMSALTNHSSLHVNYGDDISRSQGRYWECVPGAEYCAKCPTDTPMVDELFQNLTTDSKFKYRSEAGFEPQDPCPSDPFGQLPMEIAQYICMFLPGDSVNALAQASPSVQVIAKDNSFWKRFMRWDMPWFWELQTLQKQNDVDYRELYMWLNKMTTPRYGMDDLKLMGVANRRRIWGVCEQLASRYNKTTRRTPVEAMKWGRD</sequence>
<accession>A0A5N7BUF6</accession>
<organism evidence="2">
    <name type="scientific">Petromyces alliaceus</name>
    <name type="common">Aspergillus alliaceus</name>
    <dbReference type="NCBI Taxonomy" id="209559"/>
    <lineage>
        <taxon>Eukaryota</taxon>
        <taxon>Fungi</taxon>
        <taxon>Dikarya</taxon>
        <taxon>Ascomycota</taxon>
        <taxon>Pezizomycotina</taxon>
        <taxon>Eurotiomycetes</taxon>
        <taxon>Eurotiomycetidae</taxon>
        <taxon>Eurotiales</taxon>
        <taxon>Aspergillaceae</taxon>
        <taxon>Aspergillus</taxon>
        <taxon>Aspergillus subgen. Circumdati</taxon>
    </lineage>
</organism>
<gene>
    <name evidence="2" type="ORF">BDV23DRAFT_18832</name>
</gene>
<proteinExistence type="predicted"/>